<evidence type="ECO:0000256" key="5">
    <source>
        <dbReference type="SAM" id="Phobius"/>
    </source>
</evidence>
<organism evidence="7 8">
    <name type="scientific">Aromia moschata</name>
    <dbReference type="NCBI Taxonomy" id="1265417"/>
    <lineage>
        <taxon>Eukaryota</taxon>
        <taxon>Metazoa</taxon>
        <taxon>Ecdysozoa</taxon>
        <taxon>Arthropoda</taxon>
        <taxon>Hexapoda</taxon>
        <taxon>Insecta</taxon>
        <taxon>Pterygota</taxon>
        <taxon>Neoptera</taxon>
        <taxon>Endopterygota</taxon>
        <taxon>Coleoptera</taxon>
        <taxon>Polyphaga</taxon>
        <taxon>Cucujiformia</taxon>
        <taxon>Chrysomeloidea</taxon>
        <taxon>Cerambycidae</taxon>
        <taxon>Cerambycinae</taxon>
        <taxon>Callichromatini</taxon>
        <taxon>Aromia</taxon>
    </lineage>
</organism>
<reference evidence="7" key="1">
    <citation type="journal article" date="2023" name="Insect Mol. Biol.">
        <title>Genome sequencing provides insights into the evolution of gene families encoding plant cell wall-degrading enzymes in longhorned beetles.</title>
        <authorList>
            <person name="Shin N.R."/>
            <person name="Okamura Y."/>
            <person name="Kirsch R."/>
            <person name="Pauchet Y."/>
        </authorList>
    </citation>
    <scope>NUCLEOTIDE SEQUENCE</scope>
    <source>
        <strain evidence="7">AMC_N1</strain>
    </source>
</reference>
<feature type="transmembrane region" description="Helical" evidence="5">
    <location>
        <begin position="227"/>
        <end position="248"/>
    </location>
</feature>
<dbReference type="Gene3D" id="1.20.1250.20">
    <property type="entry name" value="MFS general substrate transporter like domains"/>
    <property type="match status" value="1"/>
</dbReference>
<comment type="caution">
    <text evidence="7">The sequence shown here is derived from an EMBL/GenBank/DDBJ whole genome shotgun (WGS) entry which is preliminary data.</text>
</comment>
<dbReference type="InterPro" id="IPR005828">
    <property type="entry name" value="MFS_sugar_transport-like"/>
</dbReference>
<feature type="transmembrane region" description="Helical" evidence="5">
    <location>
        <begin position="426"/>
        <end position="448"/>
    </location>
</feature>
<evidence type="ECO:0000313" key="8">
    <source>
        <dbReference type="Proteomes" id="UP001162162"/>
    </source>
</evidence>
<keyword evidence="2 5" id="KW-0812">Transmembrane</keyword>
<sequence length="573" mass="63175">MLLPARCERLNRTVSGNTFPTLTSLDKTVAMPDEGKRPSDDEQEDVISKAIGEFGRWQLLFTFLLSLVNIPCTWHIFAPTFHSAERDTWCARPAIFADVAPSVWKNCTGQADGYCWMLDANAWNATGGHFCEDPNALERVKCRGWEFAGEGETIISEFNLVCDRQSLNSFGEMMFLAGVAIGGLVCGILSDKYGRKRTLMASILIQTLLGTVIAFSPWFLMYAFLRAALGFISVSVVFSGFVLTIELVGGDWRTVAGISYLFPVSLSYVTIAGIAWLLKDWRQLQLAISLPGFLFLALWWYLPESPRWLLALGRTQEVMVILEKAARFNGRELPPNIDKQLLPESADEPAENVSVADLFKTAPMRKRTVCLFLIWFSVYLVYYGLVLNLGNIGGNLYVNSVLQGAVEIPAVAISIFILLKSGRRWPLSLTMIISGVACACTLPLYLFADLQWVTTSLTMLSKFCISSSNAVMPVFTAELYPTTIRNIGVGAANVSAGIALMLVPYLWNLSSIHASVPMSVLAVFGILGGLSVLFLPETGGSRLVDTIKEEKHAARMSDIENSQIKKINNNCCT</sequence>
<evidence type="ECO:0000313" key="7">
    <source>
        <dbReference type="EMBL" id="KAJ8960531.1"/>
    </source>
</evidence>
<dbReference type="Pfam" id="PF00083">
    <property type="entry name" value="Sugar_tr"/>
    <property type="match status" value="1"/>
</dbReference>
<feature type="transmembrane region" description="Helical" evidence="5">
    <location>
        <begin position="487"/>
        <end position="507"/>
    </location>
</feature>
<feature type="transmembrane region" description="Helical" evidence="5">
    <location>
        <begin position="513"/>
        <end position="535"/>
    </location>
</feature>
<feature type="transmembrane region" description="Helical" evidence="5">
    <location>
        <begin position="284"/>
        <end position="302"/>
    </location>
</feature>
<feature type="transmembrane region" description="Helical" evidence="5">
    <location>
        <begin position="260"/>
        <end position="278"/>
    </location>
</feature>
<accession>A0AAV8ZA99</accession>
<feature type="transmembrane region" description="Helical" evidence="5">
    <location>
        <begin position="173"/>
        <end position="189"/>
    </location>
</feature>
<gene>
    <name evidence="7" type="ORF">NQ318_013819</name>
</gene>
<dbReference type="InterPro" id="IPR036259">
    <property type="entry name" value="MFS_trans_sf"/>
</dbReference>
<keyword evidence="3 5" id="KW-1133">Transmembrane helix</keyword>
<dbReference type="GO" id="GO:0016020">
    <property type="term" value="C:membrane"/>
    <property type="evidence" value="ECO:0007669"/>
    <property type="project" value="UniProtKB-SubCell"/>
</dbReference>
<evidence type="ECO:0000256" key="4">
    <source>
        <dbReference type="ARBA" id="ARBA00023136"/>
    </source>
</evidence>
<keyword evidence="8" id="KW-1185">Reference proteome</keyword>
<comment type="subcellular location">
    <subcellularLocation>
        <location evidence="1">Membrane</location>
        <topology evidence="1">Multi-pass membrane protein</topology>
    </subcellularLocation>
</comment>
<proteinExistence type="predicted"/>
<dbReference type="SUPFAM" id="SSF103473">
    <property type="entry name" value="MFS general substrate transporter"/>
    <property type="match status" value="1"/>
</dbReference>
<evidence type="ECO:0000256" key="2">
    <source>
        <dbReference type="ARBA" id="ARBA00022692"/>
    </source>
</evidence>
<keyword evidence="4 5" id="KW-0472">Membrane</keyword>
<evidence type="ECO:0000259" key="6">
    <source>
        <dbReference type="PROSITE" id="PS50850"/>
    </source>
</evidence>
<dbReference type="EMBL" id="JAPWTK010000008">
    <property type="protein sequence ID" value="KAJ8960531.1"/>
    <property type="molecule type" value="Genomic_DNA"/>
</dbReference>
<feature type="transmembrane region" description="Helical" evidence="5">
    <location>
        <begin position="369"/>
        <end position="390"/>
    </location>
</feature>
<dbReference type="AlphaFoldDB" id="A0AAV8ZA99"/>
<feature type="transmembrane region" description="Helical" evidence="5">
    <location>
        <begin position="59"/>
        <end position="77"/>
    </location>
</feature>
<evidence type="ECO:0000256" key="1">
    <source>
        <dbReference type="ARBA" id="ARBA00004141"/>
    </source>
</evidence>
<feature type="domain" description="Major facilitator superfamily (MFS) profile" evidence="6">
    <location>
        <begin position="121"/>
        <end position="540"/>
    </location>
</feature>
<dbReference type="PANTHER" id="PTHR24064">
    <property type="entry name" value="SOLUTE CARRIER FAMILY 22 MEMBER"/>
    <property type="match status" value="1"/>
</dbReference>
<feature type="transmembrane region" description="Helical" evidence="5">
    <location>
        <begin position="201"/>
        <end position="221"/>
    </location>
</feature>
<protein>
    <recommendedName>
        <fullName evidence="6">Major facilitator superfamily (MFS) profile domain-containing protein</fullName>
    </recommendedName>
</protein>
<feature type="transmembrane region" description="Helical" evidence="5">
    <location>
        <begin position="396"/>
        <end position="419"/>
    </location>
</feature>
<dbReference type="Proteomes" id="UP001162162">
    <property type="component" value="Unassembled WGS sequence"/>
</dbReference>
<dbReference type="GO" id="GO:0022857">
    <property type="term" value="F:transmembrane transporter activity"/>
    <property type="evidence" value="ECO:0007669"/>
    <property type="project" value="InterPro"/>
</dbReference>
<dbReference type="CDD" id="cd17317">
    <property type="entry name" value="MFS_SLC22"/>
    <property type="match status" value="1"/>
</dbReference>
<evidence type="ECO:0000256" key="3">
    <source>
        <dbReference type="ARBA" id="ARBA00022989"/>
    </source>
</evidence>
<dbReference type="InterPro" id="IPR020846">
    <property type="entry name" value="MFS_dom"/>
</dbReference>
<dbReference type="PROSITE" id="PS50850">
    <property type="entry name" value="MFS"/>
    <property type="match status" value="1"/>
</dbReference>
<name>A0AAV8ZA99_9CUCU</name>